<dbReference type="Gene3D" id="1.10.3210.10">
    <property type="entry name" value="Hypothetical protein af1432"/>
    <property type="match status" value="1"/>
</dbReference>
<dbReference type="Proteomes" id="UP000239549">
    <property type="component" value="Unassembled WGS sequence"/>
</dbReference>
<accession>A0A2L2XAE5</accession>
<evidence type="ECO:0000313" key="4">
    <source>
        <dbReference type="Proteomes" id="UP000239549"/>
    </source>
</evidence>
<dbReference type="PROSITE" id="PS51831">
    <property type="entry name" value="HD"/>
    <property type="match status" value="1"/>
</dbReference>
<gene>
    <name evidence="3" type="ORF">DCCM_0809</name>
</gene>
<dbReference type="EMBL" id="BFAV01000045">
    <property type="protein sequence ID" value="GBF32613.1"/>
    <property type="molecule type" value="Genomic_DNA"/>
</dbReference>
<dbReference type="PROSITE" id="PS51832">
    <property type="entry name" value="HD_GYP"/>
    <property type="match status" value="1"/>
</dbReference>
<feature type="domain" description="HD-GYP" evidence="2">
    <location>
        <begin position="1"/>
        <end position="189"/>
    </location>
</feature>
<reference evidence="4" key="1">
    <citation type="submission" date="2018-02" db="EMBL/GenBank/DDBJ databases">
        <title>Genome sequence of Desulfocucumis palustris strain NAW-5.</title>
        <authorList>
            <person name="Watanabe M."/>
            <person name="Kojima H."/>
            <person name="Fukui M."/>
        </authorList>
    </citation>
    <scope>NUCLEOTIDE SEQUENCE [LARGE SCALE GENOMIC DNA]</scope>
    <source>
        <strain evidence="4">NAW-5</strain>
    </source>
</reference>
<comment type="caution">
    <text evidence="3">The sequence shown here is derived from an EMBL/GenBank/DDBJ whole genome shotgun (WGS) entry which is preliminary data.</text>
</comment>
<dbReference type="NCBIfam" id="TIGR00277">
    <property type="entry name" value="HDIG"/>
    <property type="match status" value="1"/>
</dbReference>
<dbReference type="PANTHER" id="PTHR43155:SF2">
    <property type="entry name" value="CYCLIC DI-GMP PHOSPHODIESTERASE PA4108"/>
    <property type="match status" value="1"/>
</dbReference>
<evidence type="ECO:0000259" key="2">
    <source>
        <dbReference type="PROSITE" id="PS51832"/>
    </source>
</evidence>
<dbReference type="SMART" id="SM00471">
    <property type="entry name" value="HDc"/>
    <property type="match status" value="1"/>
</dbReference>
<name>A0A2L2XAE5_9FIRM</name>
<dbReference type="RefSeq" id="WP_165792008.1">
    <property type="nucleotide sequence ID" value="NZ_BFAV01000045.1"/>
</dbReference>
<dbReference type="InterPro" id="IPR037522">
    <property type="entry name" value="HD_GYP_dom"/>
</dbReference>
<dbReference type="CDD" id="cd00077">
    <property type="entry name" value="HDc"/>
    <property type="match status" value="1"/>
</dbReference>
<organism evidence="3 4">
    <name type="scientific">Desulfocucumis palustris</name>
    <dbReference type="NCBI Taxonomy" id="1898651"/>
    <lineage>
        <taxon>Bacteria</taxon>
        <taxon>Bacillati</taxon>
        <taxon>Bacillota</taxon>
        <taxon>Clostridia</taxon>
        <taxon>Eubacteriales</taxon>
        <taxon>Desulfocucumaceae</taxon>
        <taxon>Desulfocucumis</taxon>
    </lineage>
</organism>
<evidence type="ECO:0000313" key="3">
    <source>
        <dbReference type="EMBL" id="GBF32613.1"/>
    </source>
</evidence>
<dbReference type="InterPro" id="IPR003607">
    <property type="entry name" value="HD/PDEase_dom"/>
</dbReference>
<dbReference type="SUPFAM" id="SSF109604">
    <property type="entry name" value="HD-domain/PDEase-like"/>
    <property type="match status" value="1"/>
</dbReference>
<dbReference type="AlphaFoldDB" id="A0A2L2XAE5"/>
<sequence>MDIEMAKYIVDIFPSDLRLHSYNVCYLSARLAEYMGYSRKSIQELAIGALLHDIGKTRIEKELLNKPGRLTEEEFSIIKKHTVIGSELIKSIKGYQNILPIILYHHERWDGNGYERLKGNEIPETAQIVTIADAFDAMTTKRPYQKVKTLIETLHDLNRNKGSQFSPEIVEKFQACILEHSKKATGYLQYISPFT</sequence>
<dbReference type="Pfam" id="PF13487">
    <property type="entry name" value="HD_5"/>
    <property type="match status" value="1"/>
</dbReference>
<dbReference type="PANTHER" id="PTHR43155">
    <property type="entry name" value="CYCLIC DI-GMP PHOSPHODIESTERASE PA4108-RELATED"/>
    <property type="match status" value="1"/>
</dbReference>
<keyword evidence="4" id="KW-1185">Reference proteome</keyword>
<protein>
    <submittedName>
        <fullName evidence="3">HD-GYP domain</fullName>
    </submittedName>
</protein>
<dbReference type="InterPro" id="IPR006675">
    <property type="entry name" value="HDIG_dom"/>
</dbReference>
<feature type="domain" description="HD" evidence="1">
    <location>
        <begin position="17"/>
        <end position="138"/>
    </location>
</feature>
<evidence type="ECO:0000259" key="1">
    <source>
        <dbReference type="PROSITE" id="PS51831"/>
    </source>
</evidence>
<proteinExistence type="predicted"/>
<dbReference type="InterPro" id="IPR006674">
    <property type="entry name" value="HD_domain"/>
</dbReference>